<feature type="region of interest" description="Disordered" evidence="1">
    <location>
        <begin position="1"/>
        <end position="36"/>
    </location>
</feature>
<dbReference type="Proteomes" id="UP000314294">
    <property type="component" value="Unassembled WGS sequence"/>
</dbReference>
<dbReference type="AlphaFoldDB" id="A0A4Z2GDG7"/>
<evidence type="ECO:0000256" key="1">
    <source>
        <dbReference type="SAM" id="MobiDB-lite"/>
    </source>
</evidence>
<evidence type="ECO:0000313" key="2">
    <source>
        <dbReference type="EMBL" id="TNN50712.1"/>
    </source>
</evidence>
<sequence length="60" mass="6324">MAGAKLTPSPSEIDPDVKTEAQKTPEPTWVNPSSPLRTVGSFGSDAGQRVVTCTCHCIHS</sequence>
<keyword evidence="3" id="KW-1185">Reference proteome</keyword>
<comment type="caution">
    <text evidence="2">The sequence shown here is derived from an EMBL/GenBank/DDBJ whole genome shotgun (WGS) entry which is preliminary data.</text>
</comment>
<evidence type="ECO:0000313" key="3">
    <source>
        <dbReference type="Proteomes" id="UP000314294"/>
    </source>
</evidence>
<organism evidence="2 3">
    <name type="scientific">Liparis tanakae</name>
    <name type="common">Tanaka's snailfish</name>
    <dbReference type="NCBI Taxonomy" id="230148"/>
    <lineage>
        <taxon>Eukaryota</taxon>
        <taxon>Metazoa</taxon>
        <taxon>Chordata</taxon>
        <taxon>Craniata</taxon>
        <taxon>Vertebrata</taxon>
        <taxon>Euteleostomi</taxon>
        <taxon>Actinopterygii</taxon>
        <taxon>Neopterygii</taxon>
        <taxon>Teleostei</taxon>
        <taxon>Neoteleostei</taxon>
        <taxon>Acanthomorphata</taxon>
        <taxon>Eupercaria</taxon>
        <taxon>Perciformes</taxon>
        <taxon>Cottioidei</taxon>
        <taxon>Cottales</taxon>
        <taxon>Liparidae</taxon>
        <taxon>Liparis</taxon>
    </lineage>
</organism>
<reference evidence="2 3" key="1">
    <citation type="submission" date="2019-03" db="EMBL/GenBank/DDBJ databases">
        <title>First draft genome of Liparis tanakae, snailfish: a comprehensive survey of snailfish specific genes.</title>
        <authorList>
            <person name="Kim W."/>
            <person name="Song I."/>
            <person name="Jeong J.-H."/>
            <person name="Kim D."/>
            <person name="Kim S."/>
            <person name="Ryu S."/>
            <person name="Song J.Y."/>
            <person name="Lee S.K."/>
        </authorList>
    </citation>
    <scope>NUCLEOTIDE SEQUENCE [LARGE SCALE GENOMIC DNA]</scope>
    <source>
        <tissue evidence="2">Muscle</tissue>
    </source>
</reference>
<name>A0A4Z2GDG7_9TELE</name>
<accession>A0A4Z2GDG7</accession>
<proteinExistence type="predicted"/>
<dbReference type="EMBL" id="SRLO01000608">
    <property type="protein sequence ID" value="TNN50712.1"/>
    <property type="molecule type" value="Genomic_DNA"/>
</dbReference>
<gene>
    <name evidence="2" type="ORF">EYF80_039101</name>
</gene>
<protein>
    <submittedName>
        <fullName evidence="2">Uncharacterized protein</fullName>
    </submittedName>
</protein>